<dbReference type="AlphaFoldDB" id="A0ABD1EQ73"/>
<evidence type="ECO:0000256" key="6">
    <source>
        <dbReference type="PROSITE-ProRule" id="PRU00201"/>
    </source>
</evidence>
<dbReference type="GO" id="GO:0003677">
    <property type="term" value="F:DNA binding"/>
    <property type="evidence" value="ECO:0007669"/>
    <property type="project" value="UniProtKB-UniRule"/>
</dbReference>
<dbReference type="FunFam" id="2.60.40.820:FF:000008">
    <property type="entry name" value="T-box transcription factor TBX20"/>
    <property type="match status" value="1"/>
</dbReference>
<dbReference type="GO" id="GO:0048731">
    <property type="term" value="P:system development"/>
    <property type="evidence" value="ECO:0007669"/>
    <property type="project" value="UniProtKB-ARBA"/>
</dbReference>
<dbReference type="InterPro" id="IPR001699">
    <property type="entry name" value="TF_T-box"/>
</dbReference>
<comment type="subcellular location">
    <subcellularLocation>
        <location evidence="1 6">Nucleus</location>
    </subcellularLocation>
</comment>
<dbReference type="Pfam" id="PF00907">
    <property type="entry name" value="T-box"/>
    <property type="match status" value="1"/>
</dbReference>
<comment type="caution">
    <text evidence="6">Lacks conserved residue(s) required for the propagation of feature annotation.</text>
</comment>
<feature type="region of interest" description="Disordered" evidence="7">
    <location>
        <begin position="68"/>
        <end position="131"/>
    </location>
</feature>
<dbReference type="PROSITE" id="PS50252">
    <property type="entry name" value="TBOX_3"/>
    <property type="match status" value="1"/>
</dbReference>
<evidence type="ECO:0000256" key="5">
    <source>
        <dbReference type="ARBA" id="ARBA00023242"/>
    </source>
</evidence>
<dbReference type="PANTHER" id="PTHR11267:SF190">
    <property type="entry name" value="T-BOX TRANSCRIPTION FACTOR TBX20"/>
    <property type="match status" value="1"/>
</dbReference>
<keyword evidence="3 6" id="KW-0238">DNA-binding</keyword>
<evidence type="ECO:0000259" key="8">
    <source>
        <dbReference type="PROSITE" id="PS50252"/>
    </source>
</evidence>
<keyword evidence="2" id="KW-0805">Transcription regulation</keyword>
<evidence type="ECO:0000313" key="9">
    <source>
        <dbReference type="EMBL" id="KAL1500919.1"/>
    </source>
</evidence>
<evidence type="ECO:0000256" key="3">
    <source>
        <dbReference type="ARBA" id="ARBA00023125"/>
    </source>
</evidence>
<dbReference type="InterPro" id="IPR018186">
    <property type="entry name" value="TF_T-box_CS"/>
</dbReference>
<dbReference type="PRINTS" id="PR00937">
    <property type="entry name" value="TBOX"/>
</dbReference>
<dbReference type="GO" id="GO:0006357">
    <property type="term" value="P:regulation of transcription by RNA polymerase II"/>
    <property type="evidence" value="ECO:0007669"/>
    <property type="project" value="UniProtKB-ARBA"/>
</dbReference>
<keyword evidence="10" id="KW-1185">Reference proteome</keyword>
<dbReference type="CDD" id="cd20193">
    <property type="entry name" value="T-box_TBX20-like"/>
    <property type="match status" value="1"/>
</dbReference>
<reference evidence="9 10" key="1">
    <citation type="submission" date="2024-05" db="EMBL/GenBank/DDBJ databases">
        <title>Genetic variation in Jamaican populations of the coffee berry borer (Hypothenemus hampei).</title>
        <authorList>
            <person name="Errbii M."/>
            <person name="Myrie A."/>
        </authorList>
    </citation>
    <scope>NUCLEOTIDE SEQUENCE [LARGE SCALE GENOMIC DNA]</scope>
    <source>
        <strain evidence="9">JA-Hopewell-2020-01-JO</strain>
        <tissue evidence="9">Whole body</tissue>
    </source>
</reference>
<dbReference type="Proteomes" id="UP001566132">
    <property type="component" value="Unassembled WGS sequence"/>
</dbReference>
<evidence type="ECO:0000256" key="4">
    <source>
        <dbReference type="ARBA" id="ARBA00023163"/>
    </source>
</evidence>
<comment type="caution">
    <text evidence="9">The sequence shown here is derived from an EMBL/GenBank/DDBJ whole genome shotgun (WGS) entry which is preliminary data.</text>
</comment>
<evidence type="ECO:0000256" key="2">
    <source>
        <dbReference type="ARBA" id="ARBA00023015"/>
    </source>
</evidence>
<feature type="compositionally biased region" description="Low complexity" evidence="7">
    <location>
        <begin position="95"/>
        <end position="126"/>
    </location>
</feature>
<dbReference type="PROSITE" id="PS01283">
    <property type="entry name" value="TBOX_1"/>
    <property type="match status" value="1"/>
</dbReference>
<feature type="region of interest" description="Disordered" evidence="7">
    <location>
        <begin position="460"/>
        <end position="496"/>
    </location>
</feature>
<evidence type="ECO:0000256" key="1">
    <source>
        <dbReference type="ARBA" id="ARBA00004123"/>
    </source>
</evidence>
<dbReference type="SUPFAM" id="SSF49417">
    <property type="entry name" value="p53-like transcription factors"/>
    <property type="match status" value="1"/>
</dbReference>
<name>A0ABD1EQ73_HYPHA</name>
<feature type="domain" description="T-box" evidence="8">
    <location>
        <begin position="145"/>
        <end position="330"/>
    </location>
</feature>
<protein>
    <recommendedName>
        <fullName evidence="8">T-box domain-containing protein</fullName>
    </recommendedName>
</protein>
<keyword evidence="5 6" id="KW-0539">Nucleus</keyword>
<evidence type="ECO:0000256" key="7">
    <source>
        <dbReference type="SAM" id="MobiDB-lite"/>
    </source>
</evidence>
<accession>A0ABD1EQ73</accession>
<gene>
    <name evidence="9" type="ORF">ABEB36_006338</name>
</gene>
<evidence type="ECO:0000313" key="10">
    <source>
        <dbReference type="Proteomes" id="UP001566132"/>
    </source>
</evidence>
<dbReference type="EMBL" id="JBDJPC010000005">
    <property type="protein sequence ID" value="KAL1500919.1"/>
    <property type="molecule type" value="Genomic_DNA"/>
</dbReference>
<keyword evidence="4" id="KW-0804">Transcription</keyword>
<dbReference type="PANTHER" id="PTHR11267">
    <property type="entry name" value="T-BOX PROTEIN-RELATED"/>
    <property type="match status" value="1"/>
</dbReference>
<dbReference type="SMART" id="SM00425">
    <property type="entry name" value="TBOX"/>
    <property type="match status" value="1"/>
</dbReference>
<dbReference type="InterPro" id="IPR036960">
    <property type="entry name" value="T-box_sf"/>
</dbReference>
<sequence>MEDDCTMRPCATDFSIAAIMSGRARRCKDAADGTSPIDKYLDTSATCLPSSPTEDQGGRLSCATSIATDVESGRDSPVDVSSTSESGLTAVGVDSCSNNTSSTKNNSESTDSTRSASKSGSGSNNNPLLQEKWTSEELRHVICHLETKELWDKFNELGTEMIITKTGRRMFPTVRVSFSGIRPDQRYAVLLDIVPVDNKRYRYAYHRSSWLVAGKADPPAPCRIYAHPDSPFSGEQLRKQVVSFEKVKLTNNEMDKHGHLVLNSMHKYQPRIHLVKRPLDGTGTVTDLDNEEYKTFIFPETIFTAVTAYQNQLITKLKIDSNPFAKGFRDSSRLTEFERETMESMLAEQQQQHAHLNPHHQHPYFLRTPLLDVAHQNNNNLSMEEKALLAARSQLFLRAAAAAAAPYAPLMGGLYGGTSPTINPMLLWNQWAGLGGSLFNQHQLATAVAAAAASSTSAHQVARPLAQHRYSPYAPPARTSPDTSLRDELDNPNSPS</sequence>
<dbReference type="Gene3D" id="2.60.40.820">
    <property type="entry name" value="Transcription factor, T-box"/>
    <property type="match status" value="1"/>
</dbReference>
<dbReference type="InterPro" id="IPR008967">
    <property type="entry name" value="p53-like_TF_DNA-bd_sf"/>
</dbReference>
<proteinExistence type="predicted"/>
<dbReference type="InterPro" id="IPR046360">
    <property type="entry name" value="T-box_DNA-bd"/>
</dbReference>
<dbReference type="GO" id="GO:0005634">
    <property type="term" value="C:nucleus"/>
    <property type="evidence" value="ECO:0007669"/>
    <property type="project" value="UniProtKB-SubCell"/>
</dbReference>
<organism evidence="9 10">
    <name type="scientific">Hypothenemus hampei</name>
    <name type="common">Coffee berry borer</name>
    <dbReference type="NCBI Taxonomy" id="57062"/>
    <lineage>
        <taxon>Eukaryota</taxon>
        <taxon>Metazoa</taxon>
        <taxon>Ecdysozoa</taxon>
        <taxon>Arthropoda</taxon>
        <taxon>Hexapoda</taxon>
        <taxon>Insecta</taxon>
        <taxon>Pterygota</taxon>
        <taxon>Neoptera</taxon>
        <taxon>Endopterygota</taxon>
        <taxon>Coleoptera</taxon>
        <taxon>Polyphaga</taxon>
        <taxon>Cucujiformia</taxon>
        <taxon>Curculionidae</taxon>
        <taxon>Scolytinae</taxon>
        <taxon>Hypothenemus</taxon>
    </lineage>
</organism>